<name>A0ABM1L503_GEKJA</name>
<proteinExistence type="predicted"/>
<dbReference type="GeneID" id="107122452"/>
<keyword evidence="1" id="KW-0539">Nucleus</keyword>
<dbReference type="Proteomes" id="UP000694871">
    <property type="component" value="Unplaced"/>
</dbReference>
<dbReference type="PANTHER" id="PTHR45935:SF15">
    <property type="entry name" value="SCAN BOX DOMAIN-CONTAINING PROTEIN"/>
    <property type="match status" value="1"/>
</dbReference>
<evidence type="ECO:0000313" key="4">
    <source>
        <dbReference type="RefSeq" id="XP_015281040.1"/>
    </source>
</evidence>
<dbReference type="PROSITE" id="PS50804">
    <property type="entry name" value="SCAN_BOX"/>
    <property type="match status" value="1"/>
</dbReference>
<protein>
    <submittedName>
        <fullName evidence="4">Uncharacterized protein LOC107122452</fullName>
    </submittedName>
</protein>
<dbReference type="SMART" id="SM00431">
    <property type="entry name" value="SCAN"/>
    <property type="match status" value="1"/>
</dbReference>
<evidence type="ECO:0000259" key="2">
    <source>
        <dbReference type="PROSITE" id="PS50804"/>
    </source>
</evidence>
<dbReference type="InterPro" id="IPR003309">
    <property type="entry name" value="SCAN_dom"/>
</dbReference>
<dbReference type="InterPro" id="IPR050916">
    <property type="entry name" value="SCAN-C2H2_zinc_finger"/>
</dbReference>
<dbReference type="PANTHER" id="PTHR45935">
    <property type="entry name" value="PROTEIN ZBED8-RELATED"/>
    <property type="match status" value="1"/>
</dbReference>
<feature type="domain" description="SCAN box" evidence="2">
    <location>
        <begin position="170"/>
        <end position="248"/>
    </location>
</feature>
<reference evidence="4" key="1">
    <citation type="submission" date="2025-08" db="UniProtKB">
        <authorList>
            <consortium name="RefSeq"/>
        </authorList>
    </citation>
    <scope>IDENTIFICATION</scope>
</reference>
<keyword evidence="3" id="KW-1185">Reference proteome</keyword>
<evidence type="ECO:0000313" key="3">
    <source>
        <dbReference type="Proteomes" id="UP000694871"/>
    </source>
</evidence>
<accession>A0ABM1L503</accession>
<organism evidence="3 4">
    <name type="scientific">Gekko japonicus</name>
    <name type="common">Schlegel's Japanese gecko</name>
    <dbReference type="NCBI Taxonomy" id="146911"/>
    <lineage>
        <taxon>Eukaryota</taxon>
        <taxon>Metazoa</taxon>
        <taxon>Chordata</taxon>
        <taxon>Craniata</taxon>
        <taxon>Vertebrata</taxon>
        <taxon>Euteleostomi</taxon>
        <taxon>Lepidosauria</taxon>
        <taxon>Squamata</taxon>
        <taxon>Bifurcata</taxon>
        <taxon>Gekkota</taxon>
        <taxon>Gekkonidae</taxon>
        <taxon>Gekkoninae</taxon>
        <taxon>Gekko</taxon>
    </lineage>
</organism>
<dbReference type="SUPFAM" id="SSF47353">
    <property type="entry name" value="Retrovirus capsid dimerization domain-like"/>
    <property type="match status" value="1"/>
</dbReference>
<sequence length="256" mass="30109">MVRGYCYRISHKVARMKMEEQELASSRLKGKFEGAGKSHVHQAGSIQEFLQRRPGEHIKREQDERQFQQWEDQLQDFLKTVESPQSGWGAPLTPEETSPWDDTKAFLASFEEVAEACRWPREEWVTRLLPALSGEAEQAFSRLDPRDREDYGKVKAALLRGDAMRRERMRQYFRCFRYQEAEGPRGAYSRLWELCHGWLRVEKHTKEQILELLVLEQLLTILPQEMQSWVRERGPETGVQAVALAEDFLLKQQEQE</sequence>
<dbReference type="RefSeq" id="XP_015281040.1">
    <property type="nucleotide sequence ID" value="XM_015425554.1"/>
</dbReference>
<dbReference type="Gene3D" id="1.10.4020.10">
    <property type="entry name" value="DNA breaking-rejoining enzymes"/>
    <property type="match status" value="1"/>
</dbReference>
<gene>
    <name evidence="4" type="primary">LOC107122452</name>
</gene>
<dbReference type="Pfam" id="PF02023">
    <property type="entry name" value="SCAN"/>
    <property type="match status" value="1"/>
</dbReference>
<evidence type="ECO:0000256" key="1">
    <source>
        <dbReference type="ARBA" id="ARBA00023242"/>
    </source>
</evidence>
<dbReference type="InterPro" id="IPR038269">
    <property type="entry name" value="SCAN_sf"/>
</dbReference>